<name>A0A9D1IGK9_9FIRM</name>
<organism evidence="1 2">
    <name type="scientific">Candidatus Fimenecus excrementigallinarum</name>
    <dbReference type="NCBI Taxonomy" id="2840816"/>
    <lineage>
        <taxon>Bacteria</taxon>
        <taxon>Bacillati</taxon>
        <taxon>Bacillota</taxon>
        <taxon>Clostridia</taxon>
        <taxon>Candidatus Fimenecus</taxon>
    </lineage>
</organism>
<sequence>MVLDLEPVFNNIGMRLPFAFTFAMEDVPQAGPVTAEGAVENRAGVVTFSAAVSFVRHTACDRCLKALELPVRSEVSHVLVQQLADEADDAFVEVPTLRLDADALLREDILLLLPTKTLCRPDCKGLCPQCGADLNETDCGCKKPVDSRLAVLQQLLTEEPS</sequence>
<reference evidence="1" key="2">
    <citation type="journal article" date="2021" name="PeerJ">
        <title>Extensive microbial diversity within the chicken gut microbiome revealed by metagenomics and culture.</title>
        <authorList>
            <person name="Gilroy R."/>
            <person name="Ravi A."/>
            <person name="Getino M."/>
            <person name="Pursley I."/>
            <person name="Horton D.L."/>
            <person name="Alikhan N.F."/>
            <person name="Baker D."/>
            <person name="Gharbi K."/>
            <person name="Hall N."/>
            <person name="Watson M."/>
            <person name="Adriaenssens E.M."/>
            <person name="Foster-Nyarko E."/>
            <person name="Jarju S."/>
            <person name="Secka A."/>
            <person name="Antonio M."/>
            <person name="Oren A."/>
            <person name="Chaudhuri R.R."/>
            <person name="La Ragione R."/>
            <person name="Hildebrand F."/>
            <person name="Pallen M.J."/>
        </authorList>
    </citation>
    <scope>NUCLEOTIDE SEQUENCE</scope>
    <source>
        <strain evidence="1">ChiGjej1B1-19959</strain>
    </source>
</reference>
<accession>A0A9D1IGK9</accession>
<reference evidence="1" key="1">
    <citation type="submission" date="2020-10" db="EMBL/GenBank/DDBJ databases">
        <authorList>
            <person name="Gilroy R."/>
        </authorList>
    </citation>
    <scope>NUCLEOTIDE SEQUENCE</scope>
    <source>
        <strain evidence="1">ChiGjej1B1-19959</strain>
    </source>
</reference>
<gene>
    <name evidence="1" type="ORF">IAC53_03520</name>
</gene>
<dbReference type="EMBL" id="DVMW01000026">
    <property type="protein sequence ID" value="HIU35659.1"/>
    <property type="molecule type" value="Genomic_DNA"/>
</dbReference>
<proteinExistence type="predicted"/>
<evidence type="ECO:0000313" key="1">
    <source>
        <dbReference type="EMBL" id="HIU35659.1"/>
    </source>
</evidence>
<dbReference type="AlphaFoldDB" id="A0A9D1IGK9"/>
<dbReference type="Pfam" id="PF02620">
    <property type="entry name" value="YceD"/>
    <property type="match status" value="1"/>
</dbReference>
<evidence type="ECO:0000313" key="2">
    <source>
        <dbReference type="Proteomes" id="UP000824071"/>
    </source>
</evidence>
<protein>
    <submittedName>
        <fullName evidence="1">DUF177 domain-containing protein</fullName>
    </submittedName>
</protein>
<dbReference type="Proteomes" id="UP000824071">
    <property type="component" value="Unassembled WGS sequence"/>
</dbReference>
<comment type="caution">
    <text evidence="1">The sequence shown here is derived from an EMBL/GenBank/DDBJ whole genome shotgun (WGS) entry which is preliminary data.</text>
</comment>
<dbReference type="InterPro" id="IPR003772">
    <property type="entry name" value="YceD"/>
</dbReference>